<dbReference type="InterPro" id="IPR036986">
    <property type="entry name" value="S4_RNA-bd_sf"/>
</dbReference>
<feature type="compositionally biased region" description="Basic and acidic residues" evidence="5">
    <location>
        <begin position="114"/>
        <end position="124"/>
    </location>
</feature>
<dbReference type="AlphaFoldDB" id="K6VQX6"/>
<dbReference type="CDD" id="cd00165">
    <property type="entry name" value="S4"/>
    <property type="match status" value="1"/>
</dbReference>
<evidence type="ECO:0000256" key="5">
    <source>
        <dbReference type="SAM" id="MobiDB-lite"/>
    </source>
</evidence>
<gene>
    <name evidence="7" type="ORF">AUCHE_20_00150</name>
</gene>
<dbReference type="Pfam" id="PF01479">
    <property type="entry name" value="S4"/>
    <property type="match status" value="1"/>
</dbReference>
<dbReference type="GO" id="GO:0003677">
    <property type="term" value="F:DNA binding"/>
    <property type="evidence" value="ECO:0007669"/>
    <property type="project" value="UniProtKB-KW"/>
</dbReference>
<dbReference type="GO" id="GO:0043023">
    <property type="term" value="F:ribosomal large subunit binding"/>
    <property type="evidence" value="ECO:0007669"/>
    <property type="project" value="InterPro"/>
</dbReference>
<proteinExistence type="inferred from homology"/>
<sequence length="124" mass="13536">MAEGSGVRVDSWLWSVRVYKSRSLATAGCKAGHVHVDGVRVKPSALVRPGDRVVVRGGPQVRILVVKKLLSKRVGAAVAAEAMVDESPPPPPREERPAVVAARERGAGRPTKRERRELDRFRGR</sequence>
<dbReference type="STRING" id="100225.SAMN05421595_3005"/>
<evidence type="ECO:0000256" key="2">
    <source>
        <dbReference type="ARBA" id="ARBA00022884"/>
    </source>
</evidence>
<comment type="caution">
    <text evidence="7">The sequence shown here is derived from an EMBL/GenBank/DDBJ whole genome shotgun (WGS) entry which is preliminary data.</text>
</comment>
<dbReference type="RefSeq" id="WP_006503901.1">
    <property type="nucleotide sequence ID" value="NZ_BAGZ01000020.1"/>
</dbReference>
<dbReference type="GO" id="GO:0034605">
    <property type="term" value="P:cellular response to heat"/>
    <property type="evidence" value="ECO:0007669"/>
    <property type="project" value="InterPro"/>
</dbReference>
<dbReference type="SUPFAM" id="SSF55174">
    <property type="entry name" value="Alpha-L RNA-binding motif"/>
    <property type="match status" value="1"/>
</dbReference>
<feature type="region of interest" description="Disordered" evidence="5">
    <location>
        <begin position="80"/>
        <end position="124"/>
    </location>
</feature>
<evidence type="ECO:0000256" key="3">
    <source>
        <dbReference type="ARBA" id="ARBA00023125"/>
    </source>
</evidence>
<comment type="similarity">
    <text evidence="1">Belongs to the HSP15 family.</text>
</comment>
<dbReference type="SMART" id="SM00363">
    <property type="entry name" value="S4"/>
    <property type="match status" value="1"/>
</dbReference>
<evidence type="ECO:0000259" key="6">
    <source>
        <dbReference type="SMART" id="SM00363"/>
    </source>
</evidence>
<organism evidence="7 8">
    <name type="scientific">Austwickia chelonae NBRC 105200</name>
    <dbReference type="NCBI Taxonomy" id="1184607"/>
    <lineage>
        <taxon>Bacteria</taxon>
        <taxon>Bacillati</taxon>
        <taxon>Actinomycetota</taxon>
        <taxon>Actinomycetes</taxon>
        <taxon>Micrococcales</taxon>
        <taxon>Dermatophilaceae</taxon>
        <taxon>Austwickia</taxon>
    </lineage>
</organism>
<feature type="domain" description="RNA-binding S4" evidence="6">
    <location>
        <begin position="7"/>
        <end position="71"/>
    </location>
</feature>
<accession>K6VQX6</accession>
<dbReference type="OrthoDB" id="9797176at2"/>
<dbReference type="Gene3D" id="3.10.290.10">
    <property type="entry name" value="RNA-binding S4 domain"/>
    <property type="match status" value="1"/>
</dbReference>
<dbReference type="eggNOG" id="COG1188">
    <property type="taxonomic scope" value="Bacteria"/>
</dbReference>
<name>K6VQX6_9MICO</name>
<keyword evidence="3" id="KW-0238">DNA-binding</keyword>
<dbReference type="PROSITE" id="PS50889">
    <property type="entry name" value="S4"/>
    <property type="match status" value="1"/>
</dbReference>
<feature type="compositionally biased region" description="Basic and acidic residues" evidence="5">
    <location>
        <begin position="92"/>
        <end position="107"/>
    </location>
</feature>
<evidence type="ECO:0000313" key="8">
    <source>
        <dbReference type="Proteomes" id="UP000008495"/>
    </source>
</evidence>
<evidence type="ECO:0000256" key="1">
    <source>
        <dbReference type="ARBA" id="ARBA00008396"/>
    </source>
</evidence>
<dbReference type="Proteomes" id="UP000008495">
    <property type="component" value="Unassembled WGS sequence"/>
</dbReference>
<dbReference type="EMBL" id="BAGZ01000020">
    <property type="protein sequence ID" value="GAB79144.1"/>
    <property type="molecule type" value="Genomic_DNA"/>
</dbReference>
<dbReference type="GO" id="GO:0003727">
    <property type="term" value="F:single-stranded RNA binding"/>
    <property type="evidence" value="ECO:0007669"/>
    <property type="project" value="InterPro"/>
</dbReference>
<dbReference type="InterPro" id="IPR025708">
    <property type="entry name" value="HSP15"/>
</dbReference>
<protein>
    <submittedName>
        <fullName evidence="7">Putative RNA-binding protein</fullName>
    </submittedName>
</protein>
<dbReference type="InterPro" id="IPR002942">
    <property type="entry name" value="S4_RNA-bd"/>
</dbReference>
<keyword evidence="2 4" id="KW-0694">RNA-binding</keyword>
<dbReference type="PIRSF" id="PIRSF016821">
    <property type="entry name" value="HSP15"/>
    <property type="match status" value="1"/>
</dbReference>
<evidence type="ECO:0000313" key="7">
    <source>
        <dbReference type="EMBL" id="GAB79144.1"/>
    </source>
</evidence>
<evidence type="ECO:0000256" key="4">
    <source>
        <dbReference type="PROSITE-ProRule" id="PRU00182"/>
    </source>
</evidence>
<keyword evidence="8" id="KW-1185">Reference proteome</keyword>
<reference evidence="7 8" key="1">
    <citation type="submission" date="2012-08" db="EMBL/GenBank/DDBJ databases">
        <title>Whole genome shotgun sequence of Austwickia chelonae NBRC 105200.</title>
        <authorList>
            <person name="Yoshida I."/>
            <person name="Hosoyama A."/>
            <person name="Tsuchikane K."/>
            <person name="Katsumata H."/>
            <person name="Ando Y."/>
            <person name="Ohji S."/>
            <person name="Hamada M."/>
            <person name="Tamura T."/>
            <person name="Yamazoe A."/>
            <person name="Yamazaki S."/>
            <person name="Fujita N."/>
        </authorList>
    </citation>
    <scope>NUCLEOTIDE SEQUENCE [LARGE SCALE GENOMIC DNA]</scope>
    <source>
        <strain evidence="7 8">NBRC 105200</strain>
    </source>
</reference>